<evidence type="ECO:0000256" key="1">
    <source>
        <dbReference type="SAM" id="MobiDB-lite"/>
    </source>
</evidence>
<name>A0A517SUM2_9BACT</name>
<dbReference type="RefSeq" id="WP_145271930.1">
    <property type="nucleotide sequence ID" value="NZ_CP036272.1"/>
</dbReference>
<evidence type="ECO:0000313" key="3">
    <source>
        <dbReference type="Proteomes" id="UP000315003"/>
    </source>
</evidence>
<keyword evidence="3" id="KW-1185">Reference proteome</keyword>
<dbReference type="EMBL" id="CP036272">
    <property type="protein sequence ID" value="QDT59821.1"/>
    <property type="molecule type" value="Genomic_DNA"/>
</dbReference>
<dbReference type="AlphaFoldDB" id="A0A517SUM2"/>
<dbReference type="Proteomes" id="UP000315003">
    <property type="component" value="Chromosome"/>
</dbReference>
<accession>A0A517SUM2</accession>
<proteinExistence type="predicted"/>
<feature type="region of interest" description="Disordered" evidence="1">
    <location>
        <begin position="49"/>
        <end position="125"/>
    </location>
</feature>
<feature type="compositionally biased region" description="Acidic residues" evidence="1">
    <location>
        <begin position="109"/>
        <end position="125"/>
    </location>
</feature>
<reference evidence="2 3" key="1">
    <citation type="submission" date="2019-02" db="EMBL/GenBank/DDBJ databases">
        <title>Deep-cultivation of Planctomycetes and their phenomic and genomic characterization uncovers novel biology.</title>
        <authorList>
            <person name="Wiegand S."/>
            <person name="Jogler M."/>
            <person name="Boedeker C."/>
            <person name="Pinto D."/>
            <person name="Vollmers J."/>
            <person name="Rivas-Marin E."/>
            <person name="Kohn T."/>
            <person name="Peeters S.H."/>
            <person name="Heuer A."/>
            <person name="Rast P."/>
            <person name="Oberbeckmann S."/>
            <person name="Bunk B."/>
            <person name="Jeske O."/>
            <person name="Meyerdierks A."/>
            <person name="Storesund J.E."/>
            <person name="Kallscheuer N."/>
            <person name="Luecker S."/>
            <person name="Lage O.M."/>
            <person name="Pohl T."/>
            <person name="Merkel B.J."/>
            <person name="Hornburger P."/>
            <person name="Mueller R.-W."/>
            <person name="Bruemmer F."/>
            <person name="Labrenz M."/>
            <person name="Spormann A.M."/>
            <person name="Op den Camp H."/>
            <person name="Overmann J."/>
            <person name="Amann R."/>
            <person name="Jetten M.S.M."/>
            <person name="Mascher T."/>
            <person name="Medema M.H."/>
            <person name="Devos D.P."/>
            <person name="Kaster A.-K."/>
            <person name="Ovreas L."/>
            <person name="Rohde M."/>
            <person name="Galperin M.Y."/>
            <person name="Jogler C."/>
        </authorList>
    </citation>
    <scope>NUCLEOTIDE SEQUENCE [LARGE SCALE GENOMIC DNA]</scope>
    <source>
        <strain evidence="2 3">SV_7m_r</strain>
    </source>
</reference>
<protein>
    <submittedName>
        <fullName evidence="2">Uncharacterized protein</fullName>
    </submittedName>
</protein>
<evidence type="ECO:0000313" key="2">
    <source>
        <dbReference type="EMBL" id="QDT59821.1"/>
    </source>
</evidence>
<feature type="region of interest" description="Disordered" evidence="1">
    <location>
        <begin position="1"/>
        <end position="25"/>
    </location>
</feature>
<feature type="compositionally biased region" description="Acidic residues" evidence="1">
    <location>
        <begin position="53"/>
        <end position="63"/>
    </location>
</feature>
<sequence length="125" mass="13420">MAQSSSSQSLPKRAPEPGGLLDDLERRQDDVLNLLDDLDGKLQSVLDALAPPTDDESDSDSELSLDPNHAFSAFASSDRASSELDPSDPEDRAIAELASTVESLQDEVSPLEEDFADDDSADDWA</sequence>
<feature type="compositionally biased region" description="Low complexity" evidence="1">
    <location>
        <begin position="64"/>
        <end position="79"/>
    </location>
</feature>
<organism evidence="2 3">
    <name type="scientific">Stieleria bergensis</name>
    <dbReference type="NCBI Taxonomy" id="2528025"/>
    <lineage>
        <taxon>Bacteria</taxon>
        <taxon>Pseudomonadati</taxon>
        <taxon>Planctomycetota</taxon>
        <taxon>Planctomycetia</taxon>
        <taxon>Pirellulales</taxon>
        <taxon>Pirellulaceae</taxon>
        <taxon>Stieleria</taxon>
    </lineage>
</organism>
<gene>
    <name evidence="2" type="ORF">SV7mr_23320</name>
</gene>
<feature type="compositionally biased region" description="Polar residues" evidence="1">
    <location>
        <begin position="1"/>
        <end position="10"/>
    </location>
</feature>